<reference evidence="1 2" key="1">
    <citation type="submission" date="2024-02" db="EMBL/GenBank/DDBJ databases">
        <authorList>
            <person name="Chen Y."/>
            <person name="Shah S."/>
            <person name="Dougan E. K."/>
            <person name="Thang M."/>
            <person name="Chan C."/>
        </authorList>
    </citation>
    <scope>NUCLEOTIDE SEQUENCE [LARGE SCALE GENOMIC DNA]</scope>
</reference>
<sequence>MPSAELLATLADMPAKEYLKHFCLDYYLSEALQCDSTDKLQDFWQDVLDGSHLKSKAYDFKRVMATAENRRSFVELLRTRLKLVTSKPEVLAVTVLDFYDMLVLLLPDFPLDLLVDAADLAMPVVDAAKFRVLGQQMPSAEPTGPPD</sequence>
<organism evidence="1 2">
    <name type="scientific">Durusdinium trenchii</name>
    <dbReference type="NCBI Taxonomy" id="1381693"/>
    <lineage>
        <taxon>Eukaryota</taxon>
        <taxon>Sar</taxon>
        <taxon>Alveolata</taxon>
        <taxon>Dinophyceae</taxon>
        <taxon>Suessiales</taxon>
        <taxon>Symbiodiniaceae</taxon>
        <taxon>Durusdinium</taxon>
    </lineage>
</organism>
<evidence type="ECO:0000313" key="2">
    <source>
        <dbReference type="Proteomes" id="UP001642484"/>
    </source>
</evidence>
<dbReference type="Proteomes" id="UP001642484">
    <property type="component" value="Unassembled WGS sequence"/>
</dbReference>
<name>A0ABP0QRX4_9DINO</name>
<dbReference type="EMBL" id="CAXAMN010024917">
    <property type="protein sequence ID" value="CAK9091019.1"/>
    <property type="molecule type" value="Genomic_DNA"/>
</dbReference>
<accession>A0ABP0QRX4</accession>
<proteinExistence type="predicted"/>
<gene>
    <name evidence="1" type="ORF">CCMP2556_LOCUS43688</name>
</gene>
<keyword evidence="2" id="KW-1185">Reference proteome</keyword>
<evidence type="ECO:0000313" key="1">
    <source>
        <dbReference type="EMBL" id="CAK9091019.1"/>
    </source>
</evidence>
<comment type="caution">
    <text evidence="1">The sequence shown here is derived from an EMBL/GenBank/DDBJ whole genome shotgun (WGS) entry which is preliminary data.</text>
</comment>
<protein>
    <submittedName>
        <fullName evidence="1">Uncharacterized protein</fullName>
    </submittedName>
</protein>